<reference evidence="2" key="1">
    <citation type="journal article" date="2015" name="Genome Biol. Evol.">
        <title>Organellar Genomes of White Spruce (Picea glauca): Assembly and Annotation.</title>
        <authorList>
            <person name="Jackman S.D."/>
            <person name="Warren R.L."/>
            <person name="Gibb E.A."/>
            <person name="Vandervalk B.P."/>
            <person name="Mohamadi H."/>
            <person name="Chu J."/>
            <person name="Raymond A."/>
            <person name="Pleasance S."/>
            <person name="Coope R."/>
            <person name="Wildung M.R."/>
            <person name="Ritland C.E."/>
            <person name="Bousquet J."/>
            <person name="Jones S.J."/>
            <person name="Bohlmann J."/>
            <person name="Birol I."/>
        </authorList>
    </citation>
    <scope>NUCLEOTIDE SEQUENCE [LARGE SCALE GENOMIC DNA]</scope>
    <source>
        <tissue evidence="2">Flushing bud</tissue>
    </source>
</reference>
<dbReference type="EMBL" id="LKAM01000001">
    <property type="protein sequence ID" value="KUM51009.1"/>
    <property type="molecule type" value="Genomic_DNA"/>
</dbReference>
<dbReference type="AlphaFoldDB" id="A0A101M514"/>
<proteinExistence type="predicted"/>
<accession>A0A101M514</accession>
<feature type="transmembrane region" description="Helical" evidence="1">
    <location>
        <begin position="53"/>
        <end position="73"/>
    </location>
</feature>
<comment type="caution">
    <text evidence="2">The sequence shown here is derived from an EMBL/GenBank/DDBJ whole genome shotgun (WGS) entry which is preliminary data.</text>
</comment>
<keyword evidence="2" id="KW-0496">Mitochondrion</keyword>
<evidence type="ECO:0000313" key="2">
    <source>
        <dbReference type="EMBL" id="KUM51009.1"/>
    </source>
</evidence>
<protein>
    <submittedName>
        <fullName evidence="2">Uncharacterized protein</fullName>
    </submittedName>
</protein>
<organism evidence="2">
    <name type="scientific">Picea glauca</name>
    <name type="common">White spruce</name>
    <name type="synonym">Pinus glauca</name>
    <dbReference type="NCBI Taxonomy" id="3330"/>
    <lineage>
        <taxon>Eukaryota</taxon>
        <taxon>Viridiplantae</taxon>
        <taxon>Streptophyta</taxon>
        <taxon>Embryophyta</taxon>
        <taxon>Tracheophyta</taxon>
        <taxon>Spermatophyta</taxon>
        <taxon>Pinopsida</taxon>
        <taxon>Pinidae</taxon>
        <taxon>Conifers I</taxon>
        <taxon>Pinales</taxon>
        <taxon>Pinaceae</taxon>
        <taxon>Picea</taxon>
    </lineage>
</organism>
<geneLocation type="mitochondrion" evidence="2"/>
<sequence>MTIVISKSYLMLWKKMLNVFLSNVLLMMMMLLKMFLMILPMILLVVTMFARRMILMMCLLLMLCWLLMNSFLFNLRNIPEVLGLGGCARDIQVEDFIKVGRVKLFQ</sequence>
<keyword evidence="1" id="KW-1133">Transmembrane helix</keyword>
<keyword evidence="1" id="KW-0472">Membrane</keyword>
<name>A0A101M514_PICGL</name>
<feature type="transmembrane region" description="Helical" evidence="1">
    <location>
        <begin position="20"/>
        <end position="46"/>
    </location>
</feature>
<gene>
    <name evidence="2" type="ORF">ABT39_MTgene855</name>
</gene>
<keyword evidence="1" id="KW-0812">Transmembrane</keyword>
<evidence type="ECO:0000256" key="1">
    <source>
        <dbReference type="SAM" id="Phobius"/>
    </source>
</evidence>